<dbReference type="EMBL" id="JAGPYM010000016">
    <property type="protein sequence ID" value="KAH6886429.1"/>
    <property type="molecule type" value="Genomic_DNA"/>
</dbReference>
<reference evidence="2 3" key="1">
    <citation type="journal article" date="2021" name="Nat. Commun.">
        <title>Genetic determinants of endophytism in the Arabidopsis root mycobiome.</title>
        <authorList>
            <person name="Mesny F."/>
            <person name="Miyauchi S."/>
            <person name="Thiergart T."/>
            <person name="Pickel B."/>
            <person name="Atanasova L."/>
            <person name="Karlsson M."/>
            <person name="Huettel B."/>
            <person name="Barry K.W."/>
            <person name="Haridas S."/>
            <person name="Chen C."/>
            <person name="Bauer D."/>
            <person name="Andreopoulos W."/>
            <person name="Pangilinan J."/>
            <person name="LaButti K."/>
            <person name="Riley R."/>
            <person name="Lipzen A."/>
            <person name="Clum A."/>
            <person name="Drula E."/>
            <person name="Henrissat B."/>
            <person name="Kohler A."/>
            <person name="Grigoriev I.V."/>
            <person name="Martin F.M."/>
            <person name="Hacquard S."/>
        </authorList>
    </citation>
    <scope>NUCLEOTIDE SEQUENCE [LARGE SCALE GENOMIC DNA]</scope>
    <source>
        <strain evidence="2 3">MPI-CAGE-CH-0241</strain>
    </source>
</reference>
<dbReference type="InterPro" id="IPR000210">
    <property type="entry name" value="BTB/POZ_dom"/>
</dbReference>
<dbReference type="CDD" id="cd18186">
    <property type="entry name" value="BTB_POZ_ZBTB_KLHL-like"/>
    <property type="match status" value="1"/>
</dbReference>
<dbReference type="Pfam" id="PF00651">
    <property type="entry name" value="BTB"/>
    <property type="match status" value="1"/>
</dbReference>
<gene>
    <name evidence="2" type="ORF">B0T10DRAFT_563626</name>
</gene>
<dbReference type="InterPro" id="IPR011333">
    <property type="entry name" value="SKP1/BTB/POZ_sf"/>
</dbReference>
<dbReference type="Gene3D" id="3.30.710.10">
    <property type="entry name" value="Potassium Channel Kv1.1, Chain A"/>
    <property type="match status" value="1"/>
</dbReference>
<keyword evidence="3" id="KW-1185">Reference proteome</keyword>
<dbReference type="PROSITE" id="PS50097">
    <property type="entry name" value="BTB"/>
    <property type="match status" value="1"/>
</dbReference>
<dbReference type="SUPFAM" id="SSF54695">
    <property type="entry name" value="POZ domain"/>
    <property type="match status" value="1"/>
</dbReference>
<dbReference type="PANTHER" id="PTHR47843">
    <property type="entry name" value="BTB DOMAIN-CONTAINING PROTEIN-RELATED"/>
    <property type="match status" value="1"/>
</dbReference>
<evidence type="ECO:0000313" key="3">
    <source>
        <dbReference type="Proteomes" id="UP000777438"/>
    </source>
</evidence>
<sequence length="247" mass="28474">MNSKKRKAPGEHVARTVVGGTYFPHVGLDDPVKLVCQEEEFYVERWKICESSPVFEAAFTGTFIEATSNTYVINEFEIPTVRSMVEFLALRSSVVDGYLAYRQRAIQSEDLEAELKLFTIGDYFDISNLRKICFDKIVLLLCTDWRKEDFLKHAAEILGSTDSDELHDLVAREAAGHMTELANDAEFQKLDETEGFLKRVVGFIPDMIEKLVQKQVLDGRYNAWTYWPVRWHGFLERHEPVRGRSLI</sequence>
<name>A0A9P8W1F7_9HYPO</name>
<accession>A0A9P8W1F7</accession>
<proteinExistence type="predicted"/>
<evidence type="ECO:0000313" key="2">
    <source>
        <dbReference type="EMBL" id="KAH6886429.1"/>
    </source>
</evidence>
<protein>
    <recommendedName>
        <fullName evidence="1">BTB domain-containing protein</fullName>
    </recommendedName>
</protein>
<dbReference type="AlphaFoldDB" id="A0A9P8W1F7"/>
<organism evidence="2 3">
    <name type="scientific">Thelonectria olida</name>
    <dbReference type="NCBI Taxonomy" id="1576542"/>
    <lineage>
        <taxon>Eukaryota</taxon>
        <taxon>Fungi</taxon>
        <taxon>Dikarya</taxon>
        <taxon>Ascomycota</taxon>
        <taxon>Pezizomycotina</taxon>
        <taxon>Sordariomycetes</taxon>
        <taxon>Hypocreomycetidae</taxon>
        <taxon>Hypocreales</taxon>
        <taxon>Nectriaceae</taxon>
        <taxon>Thelonectria</taxon>
    </lineage>
</organism>
<dbReference type="Proteomes" id="UP000777438">
    <property type="component" value="Unassembled WGS sequence"/>
</dbReference>
<evidence type="ECO:0000259" key="1">
    <source>
        <dbReference type="PROSITE" id="PS50097"/>
    </source>
</evidence>
<dbReference type="OrthoDB" id="6359816at2759"/>
<feature type="domain" description="BTB" evidence="1">
    <location>
        <begin position="30"/>
        <end position="88"/>
    </location>
</feature>
<dbReference type="PANTHER" id="PTHR47843:SF5">
    <property type="entry name" value="BTB_POZ DOMAIN PROTEIN"/>
    <property type="match status" value="1"/>
</dbReference>
<comment type="caution">
    <text evidence="2">The sequence shown here is derived from an EMBL/GenBank/DDBJ whole genome shotgun (WGS) entry which is preliminary data.</text>
</comment>